<dbReference type="Pfam" id="PF23023">
    <property type="entry name" value="Anti-Pycsar_Apyc1"/>
    <property type="match status" value="1"/>
</dbReference>
<evidence type="ECO:0000256" key="2">
    <source>
        <dbReference type="ARBA" id="ARBA00011738"/>
    </source>
</evidence>
<protein>
    <recommendedName>
        <fullName evidence="12">Metallo-beta-lactamase domain-containing protein</fullName>
    </recommendedName>
</protein>
<dbReference type="PANTHER" id="PTHR46018:SF2">
    <property type="entry name" value="ZINC PHOSPHODIESTERASE ELAC PROTEIN 1"/>
    <property type="match status" value="1"/>
</dbReference>
<keyword evidence="5" id="KW-0479">Metal-binding</keyword>
<dbReference type="GO" id="GO:0016787">
    <property type="term" value="F:hydrolase activity"/>
    <property type="evidence" value="ECO:0007669"/>
    <property type="project" value="UniProtKB-KW"/>
</dbReference>
<keyword evidence="8" id="KW-0862">Zinc</keyword>
<keyword evidence="3" id="KW-0819">tRNA processing</keyword>
<proteinExistence type="inferred from homology"/>
<dbReference type="EMBL" id="JABMIG020000225">
    <property type="protein sequence ID" value="KAL3784981.1"/>
    <property type="molecule type" value="Genomic_DNA"/>
</dbReference>
<dbReference type="Proteomes" id="UP001516023">
    <property type="component" value="Unassembled WGS sequence"/>
</dbReference>
<evidence type="ECO:0000313" key="11">
    <source>
        <dbReference type="Proteomes" id="UP001516023"/>
    </source>
</evidence>
<dbReference type="InterPro" id="IPR013471">
    <property type="entry name" value="RNase_Z/BN"/>
</dbReference>
<evidence type="ECO:0000256" key="6">
    <source>
        <dbReference type="ARBA" id="ARBA00022759"/>
    </source>
</evidence>
<dbReference type="InterPro" id="IPR036866">
    <property type="entry name" value="RibonucZ/Hydroxyglut_hydro"/>
</dbReference>
<dbReference type="GO" id="GO:0008033">
    <property type="term" value="P:tRNA processing"/>
    <property type="evidence" value="ECO:0007669"/>
    <property type="project" value="UniProtKB-KW"/>
</dbReference>
<dbReference type="PANTHER" id="PTHR46018">
    <property type="entry name" value="ZINC PHOSPHODIESTERASE ELAC PROTEIN 1"/>
    <property type="match status" value="1"/>
</dbReference>
<reference evidence="10 11" key="1">
    <citation type="journal article" date="2020" name="G3 (Bethesda)">
        <title>Improved Reference Genome for Cyclotella cryptica CCMP332, a Model for Cell Wall Morphogenesis, Salinity Adaptation, and Lipid Production in Diatoms (Bacillariophyta).</title>
        <authorList>
            <person name="Roberts W.R."/>
            <person name="Downey K.M."/>
            <person name="Ruck E.C."/>
            <person name="Traller J.C."/>
            <person name="Alverson A.J."/>
        </authorList>
    </citation>
    <scope>NUCLEOTIDE SEQUENCE [LARGE SCALE GENOMIC DNA]</scope>
    <source>
        <strain evidence="10 11">CCMP332</strain>
    </source>
</reference>
<comment type="cofactor">
    <cofactor evidence="1">
        <name>Zn(2+)</name>
        <dbReference type="ChEBI" id="CHEBI:29105"/>
    </cofactor>
</comment>
<comment type="subunit">
    <text evidence="2">Homodimer.</text>
</comment>
<evidence type="ECO:0000313" key="10">
    <source>
        <dbReference type="EMBL" id="KAL3784981.1"/>
    </source>
</evidence>
<keyword evidence="7" id="KW-0378">Hydrolase</keyword>
<evidence type="ECO:0000256" key="9">
    <source>
        <dbReference type="SAM" id="MobiDB-lite"/>
    </source>
</evidence>
<dbReference type="GO" id="GO:0046872">
    <property type="term" value="F:metal ion binding"/>
    <property type="evidence" value="ECO:0007669"/>
    <property type="project" value="UniProtKB-KW"/>
</dbReference>
<evidence type="ECO:0000256" key="3">
    <source>
        <dbReference type="ARBA" id="ARBA00022694"/>
    </source>
</evidence>
<dbReference type="GO" id="GO:0004519">
    <property type="term" value="F:endonuclease activity"/>
    <property type="evidence" value="ECO:0007669"/>
    <property type="project" value="UniProtKB-KW"/>
</dbReference>
<keyword evidence="11" id="KW-1185">Reference proteome</keyword>
<keyword evidence="4" id="KW-0540">Nuclease</keyword>
<feature type="non-terminal residue" evidence="10">
    <location>
        <position position="1"/>
    </location>
</feature>
<keyword evidence="6" id="KW-0255">Endonuclease</keyword>
<organism evidence="10 11">
    <name type="scientific">Cyclotella cryptica</name>
    <dbReference type="NCBI Taxonomy" id="29204"/>
    <lineage>
        <taxon>Eukaryota</taxon>
        <taxon>Sar</taxon>
        <taxon>Stramenopiles</taxon>
        <taxon>Ochrophyta</taxon>
        <taxon>Bacillariophyta</taxon>
        <taxon>Coscinodiscophyceae</taxon>
        <taxon>Thalassiosirophycidae</taxon>
        <taxon>Stephanodiscales</taxon>
        <taxon>Stephanodiscaceae</taxon>
        <taxon>Cyclotella</taxon>
    </lineage>
</organism>
<evidence type="ECO:0000256" key="1">
    <source>
        <dbReference type="ARBA" id="ARBA00001947"/>
    </source>
</evidence>
<evidence type="ECO:0000256" key="7">
    <source>
        <dbReference type="ARBA" id="ARBA00022801"/>
    </source>
</evidence>
<accession>A0ABD3PCS7</accession>
<name>A0ABD3PCS7_9STRA</name>
<dbReference type="Gene3D" id="3.60.15.10">
    <property type="entry name" value="Ribonuclease Z/Hydroxyacylglutathione hydrolase-like"/>
    <property type="match status" value="1"/>
</dbReference>
<dbReference type="SUPFAM" id="SSF56281">
    <property type="entry name" value="Metallo-hydrolase/oxidoreductase"/>
    <property type="match status" value="1"/>
</dbReference>
<comment type="caution">
    <text evidence="10">The sequence shown here is derived from an EMBL/GenBank/DDBJ whole genome shotgun (WGS) entry which is preliminary data.</text>
</comment>
<evidence type="ECO:0008006" key="12">
    <source>
        <dbReference type="Google" id="ProtNLM"/>
    </source>
</evidence>
<dbReference type="AlphaFoldDB" id="A0ABD3PCS7"/>
<evidence type="ECO:0000256" key="5">
    <source>
        <dbReference type="ARBA" id="ARBA00022723"/>
    </source>
</evidence>
<feature type="compositionally biased region" description="Basic and acidic residues" evidence="9">
    <location>
        <begin position="517"/>
        <end position="535"/>
    </location>
</feature>
<gene>
    <name evidence="10" type="ORF">HJC23_011182</name>
</gene>
<dbReference type="HAMAP" id="MF_01818">
    <property type="entry name" value="RNase_Z_BN"/>
    <property type="match status" value="1"/>
</dbReference>
<sequence>RHLSPCISLITYHVRPRQILASVSSIEGGPASPSPSPSGWCNHRCRRSYGTKTRIELIPPSPTSQTSKPSPIAPYLRSSLTGIYDPATNPNNVEFCLSFLGTSSGSPTMHRNASSTALRLGGMTFLFDCAEGTSRQLLFCRIGLSSISKLFVSHLHGDHVYGLVPLLLSIQVAAKLAKQAKEENRMKWKRRSPTMVENRPTLEIYGPPGLYNYIAMNLALSCAKLNYLNVVVTELVGGKEERGQTNNSAVGLGNGRRGRRNVFLSHYPEVETGLLKRRFLEMNKEEKTWIISSPQPIDEKLIESDMLIQQNGFRELPNEVFSGFDRRLFIKAAELDHLNGVQTFGYTVEELAPPGNIDAEKAKSLGLQPSKKYSLLKCGIPVTNDDESAIIEPSQVLTQTFRARKFAFLADHRLVPPPMAQLCANSDVLIHEATLSIKDGIDKVKIRGHSTAYNAGMAGKKFGCKVVVLNHFAGTSSNQENVDEIVQEARDGNEGASQIVASYDFMELWVPRGGFEFDSHTPIEPDGEDSTKDGDDVVASRLVPDDKINC</sequence>
<feature type="region of interest" description="Disordered" evidence="9">
    <location>
        <begin position="517"/>
        <end position="538"/>
    </location>
</feature>
<evidence type="ECO:0000256" key="4">
    <source>
        <dbReference type="ARBA" id="ARBA00022722"/>
    </source>
</evidence>
<evidence type="ECO:0000256" key="8">
    <source>
        <dbReference type="ARBA" id="ARBA00022833"/>
    </source>
</evidence>